<sequence>MEPLEQVTSNESTASVELGDYLFCSHCGSEQCKSTQCDFREDNSFTAGVDPEPFREPIEAQFTMNANGEPQCKKHKKTECDSCWGFKKQIAKLTKEGHKRAMNDKKKNPVSNLMV</sequence>
<name>A0A2S5B2I2_9BASI</name>
<accession>A0A2S5B2I2</accession>
<evidence type="ECO:0000313" key="3">
    <source>
        <dbReference type="Proteomes" id="UP000237144"/>
    </source>
</evidence>
<evidence type="ECO:0000256" key="1">
    <source>
        <dbReference type="SAM" id="MobiDB-lite"/>
    </source>
</evidence>
<gene>
    <name evidence="2" type="ORF">BMF94_6016</name>
</gene>
<comment type="caution">
    <text evidence="2">The sequence shown here is derived from an EMBL/GenBank/DDBJ whole genome shotgun (WGS) entry which is preliminary data.</text>
</comment>
<feature type="compositionally biased region" description="Basic and acidic residues" evidence="1">
    <location>
        <begin position="96"/>
        <end position="107"/>
    </location>
</feature>
<dbReference type="OrthoDB" id="2533496at2759"/>
<proteinExistence type="predicted"/>
<reference evidence="2 3" key="1">
    <citation type="journal article" date="2018" name="Front. Microbiol.">
        <title>Prospects for Fungal Bioremediation of Acidic Radioactive Waste Sites: Characterization and Genome Sequence of Rhodotorula taiwanensis MD1149.</title>
        <authorList>
            <person name="Tkavc R."/>
            <person name="Matrosova V.Y."/>
            <person name="Grichenko O.E."/>
            <person name="Gostincar C."/>
            <person name="Volpe R.P."/>
            <person name="Klimenkova P."/>
            <person name="Gaidamakova E.K."/>
            <person name="Zhou C.E."/>
            <person name="Stewart B.J."/>
            <person name="Lyman M.G."/>
            <person name="Malfatti S.A."/>
            <person name="Rubinfeld B."/>
            <person name="Courtot M."/>
            <person name="Singh J."/>
            <person name="Dalgard C.L."/>
            <person name="Hamilton T."/>
            <person name="Frey K.G."/>
            <person name="Gunde-Cimerman N."/>
            <person name="Dugan L."/>
            <person name="Daly M.J."/>
        </authorList>
    </citation>
    <scope>NUCLEOTIDE SEQUENCE [LARGE SCALE GENOMIC DNA]</scope>
    <source>
        <strain evidence="2 3">MD1149</strain>
    </source>
</reference>
<dbReference type="AlphaFoldDB" id="A0A2S5B2I2"/>
<keyword evidence="3" id="KW-1185">Reference proteome</keyword>
<dbReference type="EMBL" id="PJQD01000091">
    <property type="protein sequence ID" value="POY70989.1"/>
    <property type="molecule type" value="Genomic_DNA"/>
</dbReference>
<organism evidence="2 3">
    <name type="scientific">Rhodotorula taiwanensis</name>
    <dbReference type="NCBI Taxonomy" id="741276"/>
    <lineage>
        <taxon>Eukaryota</taxon>
        <taxon>Fungi</taxon>
        <taxon>Dikarya</taxon>
        <taxon>Basidiomycota</taxon>
        <taxon>Pucciniomycotina</taxon>
        <taxon>Microbotryomycetes</taxon>
        <taxon>Sporidiobolales</taxon>
        <taxon>Sporidiobolaceae</taxon>
        <taxon>Rhodotorula</taxon>
    </lineage>
</organism>
<dbReference type="Proteomes" id="UP000237144">
    <property type="component" value="Unassembled WGS sequence"/>
</dbReference>
<evidence type="ECO:0000313" key="2">
    <source>
        <dbReference type="EMBL" id="POY70989.1"/>
    </source>
</evidence>
<feature type="region of interest" description="Disordered" evidence="1">
    <location>
        <begin position="96"/>
        <end position="115"/>
    </location>
</feature>
<protein>
    <submittedName>
        <fullName evidence="2">Uncharacterized protein</fullName>
    </submittedName>
</protein>